<dbReference type="Pfam" id="PF10342">
    <property type="entry name" value="Kre9_KNH"/>
    <property type="match status" value="1"/>
</dbReference>
<protein>
    <recommendedName>
        <fullName evidence="4">Yeast cell wall synthesis Kre9/Knh1-like N-terminal domain-containing protein</fullName>
    </recommendedName>
</protein>
<evidence type="ECO:0000256" key="1">
    <source>
        <dbReference type="ARBA" id="ARBA00022729"/>
    </source>
</evidence>
<feature type="compositionally biased region" description="Low complexity" evidence="2">
    <location>
        <begin position="163"/>
        <end position="188"/>
    </location>
</feature>
<gene>
    <name evidence="5" type="ORF">DFH07DRAFT_794661</name>
</gene>
<evidence type="ECO:0000313" key="6">
    <source>
        <dbReference type="Proteomes" id="UP001215280"/>
    </source>
</evidence>
<feature type="compositionally biased region" description="Polar residues" evidence="2">
    <location>
        <begin position="124"/>
        <end position="143"/>
    </location>
</feature>
<dbReference type="PANTHER" id="PTHR40633:SF1">
    <property type="entry name" value="GPI ANCHORED SERINE-THREONINE RICH PROTEIN (AFU_ORTHOLOGUE AFUA_1G03630)"/>
    <property type="match status" value="1"/>
</dbReference>
<keyword evidence="6" id="KW-1185">Reference proteome</keyword>
<sequence length="259" mass="25543">MFTPIVFAVLASSAAFLARAEVTPNEPAPGDSFNEGATCSIGWAGDATGSTAWANMSIELMTGSNNPMTHLSTVATGQDGTKDGTFTYTCPEVAPNSEIYFYQFTSCETTNITWTGRFTIAGTDGSSTPPTETEQSDGQTVSYGNGVLSDPSSAVAAPTCDNAAASSGSSSAGSAGSAGPATGGSSSVAGQTLAATTSASLTTKTASTATAANNASTSTGAASQSSGTSAAVAVGPIDTRMWPVVAALTTAAMAFTILL</sequence>
<evidence type="ECO:0000259" key="4">
    <source>
        <dbReference type="Pfam" id="PF10342"/>
    </source>
</evidence>
<feature type="chain" id="PRO_5041992663" description="Yeast cell wall synthesis Kre9/Knh1-like N-terminal domain-containing protein" evidence="3">
    <location>
        <begin position="21"/>
        <end position="259"/>
    </location>
</feature>
<feature type="signal peptide" evidence="3">
    <location>
        <begin position="1"/>
        <end position="20"/>
    </location>
</feature>
<reference evidence="5" key="1">
    <citation type="submission" date="2023-03" db="EMBL/GenBank/DDBJ databases">
        <title>Massive genome expansion in bonnet fungi (Mycena s.s.) driven by repeated elements and novel gene families across ecological guilds.</title>
        <authorList>
            <consortium name="Lawrence Berkeley National Laboratory"/>
            <person name="Harder C.B."/>
            <person name="Miyauchi S."/>
            <person name="Viragh M."/>
            <person name="Kuo A."/>
            <person name="Thoen E."/>
            <person name="Andreopoulos B."/>
            <person name="Lu D."/>
            <person name="Skrede I."/>
            <person name="Drula E."/>
            <person name="Henrissat B."/>
            <person name="Morin E."/>
            <person name="Kohler A."/>
            <person name="Barry K."/>
            <person name="LaButti K."/>
            <person name="Morin E."/>
            <person name="Salamov A."/>
            <person name="Lipzen A."/>
            <person name="Mereny Z."/>
            <person name="Hegedus B."/>
            <person name="Baldrian P."/>
            <person name="Stursova M."/>
            <person name="Weitz H."/>
            <person name="Taylor A."/>
            <person name="Grigoriev I.V."/>
            <person name="Nagy L.G."/>
            <person name="Martin F."/>
            <person name="Kauserud H."/>
        </authorList>
    </citation>
    <scope>NUCLEOTIDE SEQUENCE</scope>
    <source>
        <strain evidence="5">CBHHK188m</strain>
    </source>
</reference>
<feature type="domain" description="Yeast cell wall synthesis Kre9/Knh1-like N-terminal" evidence="4">
    <location>
        <begin position="27"/>
        <end position="120"/>
    </location>
</feature>
<feature type="region of interest" description="Disordered" evidence="2">
    <location>
        <begin position="160"/>
        <end position="188"/>
    </location>
</feature>
<comment type="caution">
    <text evidence="5">The sequence shown here is derived from an EMBL/GenBank/DDBJ whole genome shotgun (WGS) entry which is preliminary data.</text>
</comment>
<evidence type="ECO:0000256" key="3">
    <source>
        <dbReference type="SAM" id="SignalP"/>
    </source>
</evidence>
<dbReference type="Proteomes" id="UP001215280">
    <property type="component" value="Unassembled WGS sequence"/>
</dbReference>
<dbReference type="AlphaFoldDB" id="A0AAD7NYK1"/>
<evidence type="ECO:0000313" key="5">
    <source>
        <dbReference type="EMBL" id="KAJ7780334.1"/>
    </source>
</evidence>
<accession>A0AAD7NYK1</accession>
<dbReference type="PANTHER" id="PTHR40633">
    <property type="entry name" value="MATRIX PROTEIN, PUTATIVE (AFU_ORTHOLOGUE AFUA_8G05410)-RELATED"/>
    <property type="match status" value="1"/>
</dbReference>
<dbReference type="EMBL" id="JARJLG010000006">
    <property type="protein sequence ID" value="KAJ7780334.1"/>
    <property type="molecule type" value="Genomic_DNA"/>
</dbReference>
<feature type="region of interest" description="Disordered" evidence="2">
    <location>
        <begin position="121"/>
        <end position="148"/>
    </location>
</feature>
<keyword evidence="1 3" id="KW-0732">Signal</keyword>
<dbReference type="InterPro" id="IPR052982">
    <property type="entry name" value="SRP1/TIP1-like"/>
</dbReference>
<proteinExistence type="predicted"/>
<name>A0AAD7NYK1_9AGAR</name>
<evidence type="ECO:0000256" key="2">
    <source>
        <dbReference type="SAM" id="MobiDB-lite"/>
    </source>
</evidence>
<organism evidence="5 6">
    <name type="scientific">Mycena maculata</name>
    <dbReference type="NCBI Taxonomy" id="230809"/>
    <lineage>
        <taxon>Eukaryota</taxon>
        <taxon>Fungi</taxon>
        <taxon>Dikarya</taxon>
        <taxon>Basidiomycota</taxon>
        <taxon>Agaricomycotina</taxon>
        <taxon>Agaricomycetes</taxon>
        <taxon>Agaricomycetidae</taxon>
        <taxon>Agaricales</taxon>
        <taxon>Marasmiineae</taxon>
        <taxon>Mycenaceae</taxon>
        <taxon>Mycena</taxon>
    </lineage>
</organism>
<dbReference type="InterPro" id="IPR018466">
    <property type="entry name" value="Kre9/Knh1-like_N"/>
</dbReference>